<dbReference type="Gene3D" id="3.30.420.10">
    <property type="entry name" value="Ribonuclease H-like superfamily/Ribonuclease H"/>
    <property type="match status" value="1"/>
</dbReference>
<evidence type="ECO:0000256" key="1">
    <source>
        <dbReference type="ARBA" id="ARBA00009921"/>
    </source>
</evidence>
<evidence type="ECO:0000256" key="5">
    <source>
        <dbReference type="SAM" id="MobiDB-lite"/>
    </source>
</evidence>
<organism evidence="7">
    <name type="scientific">Phaffia rhodozyma</name>
    <name type="common">Yeast</name>
    <name type="synonym">Xanthophyllomyces dendrorhous</name>
    <dbReference type="NCBI Taxonomy" id="264483"/>
    <lineage>
        <taxon>Eukaryota</taxon>
        <taxon>Fungi</taxon>
        <taxon>Dikarya</taxon>
        <taxon>Basidiomycota</taxon>
        <taxon>Agaricomycotina</taxon>
        <taxon>Tremellomycetes</taxon>
        <taxon>Cystofilobasidiales</taxon>
        <taxon>Mrakiaceae</taxon>
        <taxon>Phaffia</taxon>
    </lineage>
</organism>
<dbReference type="SMART" id="SM00479">
    <property type="entry name" value="EXOIII"/>
    <property type="match status" value="1"/>
</dbReference>
<dbReference type="InterPro" id="IPR022894">
    <property type="entry name" value="Oligoribonuclease"/>
</dbReference>
<dbReference type="GO" id="GO:0000175">
    <property type="term" value="F:3'-5'-RNA exonuclease activity"/>
    <property type="evidence" value="ECO:0007669"/>
    <property type="project" value="InterPro"/>
</dbReference>
<dbReference type="InterPro" id="IPR036397">
    <property type="entry name" value="RNaseH_sf"/>
</dbReference>
<dbReference type="GO" id="GO:0003676">
    <property type="term" value="F:nucleic acid binding"/>
    <property type="evidence" value="ECO:0007669"/>
    <property type="project" value="InterPro"/>
</dbReference>
<comment type="similarity">
    <text evidence="1">Belongs to the oligoribonuclease family.</text>
</comment>
<feature type="region of interest" description="Disordered" evidence="5">
    <location>
        <begin position="312"/>
        <end position="389"/>
    </location>
</feature>
<evidence type="ECO:0000313" key="7">
    <source>
        <dbReference type="EMBL" id="CED83169.1"/>
    </source>
</evidence>
<name>A0A0F7SR39_PHARH</name>
<evidence type="ECO:0000256" key="2">
    <source>
        <dbReference type="ARBA" id="ARBA00022722"/>
    </source>
</evidence>
<dbReference type="AlphaFoldDB" id="A0A0F7SR39"/>
<proteinExistence type="inferred from homology"/>
<feature type="compositionally biased region" description="Basic and acidic residues" evidence="5">
    <location>
        <begin position="323"/>
        <end position="335"/>
    </location>
</feature>
<dbReference type="EMBL" id="LN483142">
    <property type="protein sequence ID" value="CED83169.1"/>
    <property type="molecule type" value="Genomic_DNA"/>
</dbReference>
<dbReference type="SUPFAM" id="SSF53098">
    <property type="entry name" value="Ribonuclease H-like"/>
    <property type="match status" value="1"/>
</dbReference>
<dbReference type="InterPro" id="IPR012337">
    <property type="entry name" value="RNaseH-like_sf"/>
</dbReference>
<evidence type="ECO:0000256" key="3">
    <source>
        <dbReference type="ARBA" id="ARBA00022801"/>
    </source>
</evidence>
<protein>
    <submittedName>
        <fullName evidence="7">Oligoribonuclease (3'-&gt;5' exoribonuclease)</fullName>
    </submittedName>
</protein>
<keyword evidence="4" id="KW-0269">Exonuclease</keyword>
<dbReference type="PANTHER" id="PTHR11046">
    <property type="entry name" value="OLIGORIBONUCLEASE, MITOCHONDRIAL"/>
    <property type="match status" value="1"/>
</dbReference>
<dbReference type="NCBIfam" id="NF003765">
    <property type="entry name" value="PRK05359.1"/>
    <property type="match status" value="1"/>
</dbReference>
<dbReference type="PANTHER" id="PTHR11046:SF0">
    <property type="entry name" value="OLIGORIBONUCLEASE, MITOCHONDRIAL"/>
    <property type="match status" value="1"/>
</dbReference>
<reference evidence="7" key="1">
    <citation type="submission" date="2014-08" db="EMBL/GenBank/DDBJ databases">
        <authorList>
            <person name="Sharma Rahul"/>
            <person name="Thines Marco"/>
        </authorList>
    </citation>
    <scope>NUCLEOTIDE SEQUENCE</scope>
</reference>
<accession>A0A0F7SR39</accession>
<dbReference type="FunFam" id="3.30.420.10:FF:000003">
    <property type="entry name" value="Oligoribonuclease"/>
    <property type="match status" value="1"/>
</dbReference>
<dbReference type="CDD" id="cd06135">
    <property type="entry name" value="Orn"/>
    <property type="match status" value="1"/>
</dbReference>
<dbReference type="GO" id="GO:0005739">
    <property type="term" value="C:mitochondrion"/>
    <property type="evidence" value="ECO:0007669"/>
    <property type="project" value="TreeGrafter"/>
</dbReference>
<sequence length="389" mass="43495">MYKKGLTASLLRRFPVKDAKNLPTAKAAKELRKTLTHDPLNPHRPSLASSQFSYNPNGFSPFPTSVPPPLSHVAPRINPTAFMTPFASKNQMIKSIVTPKVIEPSFKKKLIAADGPLVWIDCEMTGLDLENDRIIEIAVIITDGELRAVDEGISFIVQTPKEVLDKMGEWCTEQHGKTGLTQACIDSPHTHEYVEAEVLKYIKERIPEKRTGVLAGSSVHADAAFLRRPNGGMSSIIDWLHYRIVDVSTIKECVSRWYPTLVPIFRRARDADREIAHRALDDIQQSILELAQYKATVFVPPVMIDSSLQANSVSSTSSKPKHPRSDEKIQVDDNLKWNTSTSPKRWETEDEYLSTKQTSDQTESTNIKGTSLTKGRQAIPVEPSQELAE</sequence>
<feature type="compositionally biased region" description="Polar residues" evidence="5">
    <location>
        <begin position="354"/>
        <end position="374"/>
    </location>
</feature>
<keyword evidence="3" id="KW-0378">Hydrolase</keyword>
<feature type="domain" description="Exonuclease" evidence="6">
    <location>
        <begin position="116"/>
        <end position="299"/>
    </location>
</feature>
<evidence type="ECO:0000256" key="4">
    <source>
        <dbReference type="ARBA" id="ARBA00022839"/>
    </source>
</evidence>
<keyword evidence="2" id="KW-0540">Nuclease</keyword>
<dbReference type="Pfam" id="PF00929">
    <property type="entry name" value="RNase_T"/>
    <property type="match status" value="1"/>
</dbReference>
<evidence type="ECO:0000259" key="6">
    <source>
        <dbReference type="SMART" id="SM00479"/>
    </source>
</evidence>
<dbReference type="InterPro" id="IPR013520">
    <property type="entry name" value="Ribonucl_H"/>
</dbReference>